<reference evidence="2" key="1">
    <citation type="journal article" date="2019" name="Int. J. Syst. Evol. Microbiol.">
        <title>The Global Catalogue of Microorganisms (GCM) 10K type strain sequencing project: providing services to taxonomists for standard genome sequencing and annotation.</title>
        <authorList>
            <consortium name="The Broad Institute Genomics Platform"/>
            <consortium name="The Broad Institute Genome Sequencing Center for Infectious Disease"/>
            <person name="Wu L."/>
            <person name="Ma J."/>
        </authorList>
    </citation>
    <scope>NUCLEOTIDE SEQUENCE [LARGE SCALE GENOMIC DNA]</scope>
    <source>
        <strain evidence="2">JCM 31696</strain>
    </source>
</reference>
<organism evidence="1 2">
    <name type="scientific">Actinomadura adrarensis</name>
    <dbReference type="NCBI Taxonomy" id="1819600"/>
    <lineage>
        <taxon>Bacteria</taxon>
        <taxon>Bacillati</taxon>
        <taxon>Actinomycetota</taxon>
        <taxon>Actinomycetes</taxon>
        <taxon>Streptosporangiales</taxon>
        <taxon>Thermomonosporaceae</taxon>
        <taxon>Actinomadura</taxon>
    </lineage>
</organism>
<proteinExistence type="predicted"/>
<keyword evidence="2" id="KW-1185">Reference proteome</keyword>
<dbReference type="EMBL" id="JBHTIR010000807">
    <property type="protein sequence ID" value="MFD0851814.1"/>
    <property type="molecule type" value="Genomic_DNA"/>
</dbReference>
<dbReference type="SUPFAM" id="SSF55729">
    <property type="entry name" value="Acyl-CoA N-acyltransferases (Nat)"/>
    <property type="match status" value="1"/>
</dbReference>
<dbReference type="Gene3D" id="3.40.630.30">
    <property type="match status" value="1"/>
</dbReference>
<evidence type="ECO:0000313" key="2">
    <source>
        <dbReference type="Proteomes" id="UP001597083"/>
    </source>
</evidence>
<name>A0ABW3CD25_9ACTN</name>
<feature type="non-terminal residue" evidence="1">
    <location>
        <position position="75"/>
    </location>
</feature>
<evidence type="ECO:0000313" key="1">
    <source>
        <dbReference type="EMBL" id="MFD0851814.1"/>
    </source>
</evidence>
<sequence length="75" mass="8582">MPLLCTETEERTELRDGSLVTVRPIEPGDAEEIRAMHLRCSVETRRLRYFTPKRFPSPRQIARFCDPAHGVTVAA</sequence>
<dbReference type="InterPro" id="IPR016181">
    <property type="entry name" value="Acyl_CoA_acyltransferase"/>
</dbReference>
<comment type="caution">
    <text evidence="1">The sequence shown here is derived from an EMBL/GenBank/DDBJ whole genome shotgun (WGS) entry which is preliminary data.</text>
</comment>
<protein>
    <submittedName>
        <fullName evidence="1">GNAT family N-acetyltransferase</fullName>
    </submittedName>
</protein>
<accession>A0ABW3CD25</accession>
<gene>
    <name evidence="1" type="ORF">ACFQ07_06260</name>
</gene>
<dbReference type="Proteomes" id="UP001597083">
    <property type="component" value="Unassembled WGS sequence"/>
</dbReference>